<dbReference type="RefSeq" id="WP_123015916.1">
    <property type="nucleotide sequence ID" value="NZ_AP024911.1"/>
</dbReference>
<dbReference type="PANTHER" id="PTHR33747:SF1">
    <property type="entry name" value="ADENYLATE CYCLASE-ASSOCIATED CAP C-TERMINAL DOMAIN-CONTAINING PROTEIN"/>
    <property type="match status" value="1"/>
</dbReference>
<protein>
    <submittedName>
        <fullName evidence="1">YecA family protein</fullName>
    </submittedName>
</protein>
<dbReference type="SUPFAM" id="SSF103642">
    <property type="entry name" value="Sec-C motif"/>
    <property type="match status" value="1"/>
</dbReference>
<organism evidence="1 2">
    <name type="scientific">Vibrio zhugei</name>
    <dbReference type="NCBI Taxonomy" id="2479546"/>
    <lineage>
        <taxon>Bacteria</taxon>
        <taxon>Pseudomonadati</taxon>
        <taxon>Pseudomonadota</taxon>
        <taxon>Gammaproteobacteria</taxon>
        <taxon>Vibrionales</taxon>
        <taxon>Vibrionaceae</taxon>
        <taxon>Vibrio</taxon>
    </lineage>
</organism>
<name>A0ABV7CBC5_9VIBR</name>
<dbReference type="Proteomes" id="UP001595384">
    <property type="component" value="Unassembled WGS sequence"/>
</dbReference>
<comment type="caution">
    <text evidence="1">The sequence shown here is derived from an EMBL/GenBank/DDBJ whole genome shotgun (WGS) entry which is preliminary data.</text>
</comment>
<accession>A0ABV7CBC5</accession>
<dbReference type="Pfam" id="PF02810">
    <property type="entry name" value="SEC-C"/>
    <property type="match status" value="1"/>
</dbReference>
<dbReference type="InterPro" id="IPR004027">
    <property type="entry name" value="SEC_C_motif"/>
</dbReference>
<proteinExistence type="predicted"/>
<evidence type="ECO:0000313" key="1">
    <source>
        <dbReference type="EMBL" id="MFC3024714.1"/>
    </source>
</evidence>
<dbReference type="EMBL" id="JBHRSE010000086">
    <property type="protein sequence ID" value="MFC3024714.1"/>
    <property type="molecule type" value="Genomic_DNA"/>
</dbReference>
<dbReference type="Gene3D" id="3.10.450.50">
    <property type="match status" value="1"/>
</dbReference>
<evidence type="ECO:0000313" key="2">
    <source>
        <dbReference type="Proteomes" id="UP001595384"/>
    </source>
</evidence>
<gene>
    <name evidence="1" type="ORF">ACFODT_12860</name>
</gene>
<reference evidence="2" key="1">
    <citation type="journal article" date="2019" name="Int. J. Syst. Evol. Microbiol.">
        <title>The Global Catalogue of Microorganisms (GCM) 10K type strain sequencing project: providing services to taxonomists for standard genome sequencing and annotation.</title>
        <authorList>
            <consortium name="The Broad Institute Genomics Platform"/>
            <consortium name="The Broad Institute Genome Sequencing Center for Infectious Disease"/>
            <person name="Wu L."/>
            <person name="Ma J."/>
        </authorList>
    </citation>
    <scope>NUCLEOTIDE SEQUENCE [LARGE SCALE GENOMIC DNA]</scope>
    <source>
        <strain evidence="2">KCTC 62784</strain>
    </source>
</reference>
<dbReference type="PANTHER" id="PTHR33747">
    <property type="entry name" value="UPF0225 PROTEIN SCO1677"/>
    <property type="match status" value="1"/>
</dbReference>
<sequence length="209" mass="22978">MTYALISKDAIEIEETPLFIEGAVLAANFTTDPLPPETWLQHVIPEADVTATRVIEAHLQQQYLALKQNAYSLLDLLSDEHDDALAELAEGFMSVWPYIEPKWHLHTMSDGAVRMLQALLTTMMLAIDEAETQASMKAAGIEAPPCLQDLQPQLDIMVQEVALAADEQLLGAQAQSINPYKDVGRNDPCPCGSEKKFKQCCGRNGSIPT</sequence>
<keyword evidence="2" id="KW-1185">Reference proteome</keyword>